<comment type="catalytic activity">
    <reaction evidence="6 8">
        <text>dCMP + ATP = dCDP + ADP</text>
        <dbReference type="Rhea" id="RHEA:25094"/>
        <dbReference type="ChEBI" id="CHEBI:30616"/>
        <dbReference type="ChEBI" id="CHEBI:57566"/>
        <dbReference type="ChEBI" id="CHEBI:58593"/>
        <dbReference type="ChEBI" id="CHEBI:456216"/>
        <dbReference type="EC" id="2.7.4.25"/>
    </reaction>
</comment>
<dbReference type="GO" id="GO:0005737">
    <property type="term" value="C:cytoplasm"/>
    <property type="evidence" value="ECO:0007669"/>
    <property type="project" value="UniProtKB-SubCell"/>
</dbReference>
<accession>A0A0R2RS63</accession>
<reference evidence="10 11" key="1">
    <citation type="submission" date="2015-10" db="EMBL/GenBank/DDBJ databases">
        <title>Metagenome-Assembled Genomes uncover a global brackish microbiome.</title>
        <authorList>
            <person name="Hugerth L.W."/>
            <person name="Larsson J."/>
            <person name="Alneberg J."/>
            <person name="Lindh M.V."/>
            <person name="Legrand C."/>
            <person name="Pinhassi J."/>
            <person name="Andersson A.F."/>
        </authorList>
    </citation>
    <scope>NUCLEOTIDE SEQUENCE [LARGE SCALE GENOMIC DNA]</scope>
    <source>
        <strain evidence="10">BACL18 MAG-120507-bin52</strain>
    </source>
</reference>
<dbReference type="NCBIfam" id="TIGR00017">
    <property type="entry name" value="cmk"/>
    <property type="match status" value="1"/>
</dbReference>
<evidence type="ECO:0000256" key="3">
    <source>
        <dbReference type="ARBA" id="ARBA00022741"/>
    </source>
</evidence>
<dbReference type="EMBL" id="LIBO01000014">
    <property type="protein sequence ID" value="KRO63011.1"/>
    <property type="molecule type" value="Genomic_DNA"/>
</dbReference>
<dbReference type="HAMAP" id="MF_00238">
    <property type="entry name" value="Cytidyl_kinase_type1"/>
    <property type="match status" value="1"/>
</dbReference>
<evidence type="ECO:0000313" key="11">
    <source>
        <dbReference type="Proteomes" id="UP000051269"/>
    </source>
</evidence>
<name>A0A0R2RS63_9BACT</name>
<dbReference type="SUPFAM" id="SSF52540">
    <property type="entry name" value="P-loop containing nucleoside triphosphate hydrolases"/>
    <property type="match status" value="1"/>
</dbReference>
<dbReference type="Pfam" id="PF02224">
    <property type="entry name" value="Cytidylate_kin"/>
    <property type="match status" value="1"/>
</dbReference>
<gene>
    <name evidence="8" type="primary">cmk</name>
    <name evidence="10" type="ORF">ABR82_00255</name>
</gene>
<evidence type="ECO:0000256" key="7">
    <source>
        <dbReference type="ARBA" id="ARBA00048478"/>
    </source>
</evidence>
<proteinExistence type="inferred from homology"/>
<dbReference type="GO" id="GO:0005524">
    <property type="term" value="F:ATP binding"/>
    <property type="evidence" value="ECO:0007669"/>
    <property type="project" value="UniProtKB-UniRule"/>
</dbReference>
<evidence type="ECO:0000313" key="10">
    <source>
        <dbReference type="EMBL" id="KRO63011.1"/>
    </source>
</evidence>
<evidence type="ECO:0000256" key="2">
    <source>
        <dbReference type="ARBA" id="ARBA00022679"/>
    </source>
</evidence>
<dbReference type="GO" id="GO:0036430">
    <property type="term" value="F:CMP kinase activity"/>
    <property type="evidence" value="ECO:0007669"/>
    <property type="project" value="RHEA"/>
</dbReference>
<dbReference type="InterPro" id="IPR027417">
    <property type="entry name" value="P-loop_NTPase"/>
</dbReference>
<evidence type="ECO:0000259" key="9">
    <source>
        <dbReference type="Pfam" id="PF02224"/>
    </source>
</evidence>
<dbReference type="InterPro" id="IPR011994">
    <property type="entry name" value="Cytidylate_kinase_dom"/>
</dbReference>
<evidence type="ECO:0000256" key="6">
    <source>
        <dbReference type="ARBA" id="ARBA00047615"/>
    </source>
</evidence>
<dbReference type="GO" id="GO:0006220">
    <property type="term" value="P:pyrimidine nucleotide metabolic process"/>
    <property type="evidence" value="ECO:0007669"/>
    <property type="project" value="UniProtKB-UniRule"/>
</dbReference>
<keyword evidence="4 8" id="KW-0418">Kinase</keyword>
<dbReference type="GO" id="GO:0036431">
    <property type="term" value="F:dCMP kinase activity"/>
    <property type="evidence" value="ECO:0007669"/>
    <property type="project" value="InterPro"/>
</dbReference>
<comment type="similarity">
    <text evidence="1 8">Belongs to the cytidylate kinase family. Type 1 subfamily.</text>
</comment>
<dbReference type="Gene3D" id="3.40.50.300">
    <property type="entry name" value="P-loop containing nucleotide triphosphate hydrolases"/>
    <property type="match status" value="1"/>
</dbReference>
<evidence type="ECO:0000256" key="4">
    <source>
        <dbReference type="ARBA" id="ARBA00022777"/>
    </source>
</evidence>
<keyword evidence="5 8" id="KW-0067">ATP-binding</keyword>
<sequence>MLHPVICIDGPAASGKSTVARLVAQDLGYIYVDTGAMYRAFTFLTLEAGHDPTSRPRMKQLLEKVDFQAEIQKKEITLREANRDLAPHTRLPEVNAAVSIVSALPELREYLVNLQRKLRLSGPLVMEGRDIGTVVCSDSPFKYFIDACPTVRAERRRQQGEKDNLATRDRLDSSRASAPLLRAADATLLDSGKNDARALADRIVSEVRARQKPGPTVP</sequence>
<evidence type="ECO:0000256" key="5">
    <source>
        <dbReference type="ARBA" id="ARBA00022840"/>
    </source>
</evidence>
<keyword evidence="8" id="KW-0963">Cytoplasm</keyword>
<evidence type="ECO:0000256" key="8">
    <source>
        <dbReference type="HAMAP-Rule" id="MF_00238"/>
    </source>
</evidence>
<keyword evidence="2 8" id="KW-0808">Transferase</keyword>
<comment type="subcellular location">
    <subcellularLocation>
        <location evidence="8">Cytoplasm</location>
    </subcellularLocation>
</comment>
<organism evidence="10 11">
    <name type="scientific">Verrucomicrobia subdivision 6 bacterium BACL9 MAG-120507-bin52</name>
    <dbReference type="NCBI Taxonomy" id="1655590"/>
    <lineage>
        <taxon>Bacteria</taxon>
        <taxon>Pseudomonadati</taxon>
        <taxon>Verrucomicrobiota</taxon>
        <taxon>Verrucomicrobiia</taxon>
        <taxon>Verrucomicrobiales</taxon>
        <taxon>Verrucomicrobia subdivision 6</taxon>
    </lineage>
</organism>
<keyword evidence="3 8" id="KW-0547">Nucleotide-binding</keyword>
<dbReference type="AlphaFoldDB" id="A0A0R2RS63"/>
<comment type="catalytic activity">
    <reaction evidence="7 8">
        <text>CMP + ATP = CDP + ADP</text>
        <dbReference type="Rhea" id="RHEA:11600"/>
        <dbReference type="ChEBI" id="CHEBI:30616"/>
        <dbReference type="ChEBI" id="CHEBI:58069"/>
        <dbReference type="ChEBI" id="CHEBI:60377"/>
        <dbReference type="ChEBI" id="CHEBI:456216"/>
        <dbReference type="EC" id="2.7.4.25"/>
    </reaction>
</comment>
<dbReference type="CDD" id="cd02020">
    <property type="entry name" value="CMPK"/>
    <property type="match status" value="1"/>
</dbReference>
<dbReference type="InterPro" id="IPR003136">
    <property type="entry name" value="Cytidylate_kin"/>
</dbReference>
<evidence type="ECO:0000256" key="1">
    <source>
        <dbReference type="ARBA" id="ARBA00009427"/>
    </source>
</evidence>
<dbReference type="Proteomes" id="UP000051269">
    <property type="component" value="Unassembled WGS sequence"/>
</dbReference>
<feature type="domain" description="Cytidylate kinase" evidence="9">
    <location>
        <begin position="6"/>
        <end position="208"/>
    </location>
</feature>
<feature type="binding site" evidence="8">
    <location>
        <begin position="10"/>
        <end position="18"/>
    </location>
    <ligand>
        <name>ATP</name>
        <dbReference type="ChEBI" id="CHEBI:30616"/>
    </ligand>
</feature>
<protein>
    <recommendedName>
        <fullName evidence="8">Cytidylate kinase</fullName>
        <shortName evidence="8">CK</shortName>
        <ecNumber evidence="8">2.7.4.25</ecNumber>
    </recommendedName>
    <alternativeName>
        <fullName evidence="8">Cytidine monophosphate kinase</fullName>
        <shortName evidence="8">CMP kinase</shortName>
    </alternativeName>
</protein>
<comment type="caution">
    <text evidence="10">The sequence shown here is derived from an EMBL/GenBank/DDBJ whole genome shotgun (WGS) entry which is preliminary data.</text>
</comment>
<dbReference type="EC" id="2.7.4.25" evidence="8"/>